<evidence type="ECO:0000313" key="2">
    <source>
        <dbReference type="EMBL" id="SFL88383.1"/>
    </source>
</evidence>
<name>A0A1I4LC64_9PROT</name>
<dbReference type="OrthoDB" id="5339985at2"/>
<keyword evidence="1" id="KW-0175">Coiled coil</keyword>
<dbReference type="EMBL" id="FOUB01000006">
    <property type="protein sequence ID" value="SFL88383.1"/>
    <property type="molecule type" value="Genomic_DNA"/>
</dbReference>
<dbReference type="AlphaFoldDB" id="A0A1I4LC64"/>
<gene>
    <name evidence="2" type="ORF">SAMN05421863_100659</name>
</gene>
<evidence type="ECO:0008006" key="4">
    <source>
        <dbReference type="Google" id="ProtNLM"/>
    </source>
</evidence>
<evidence type="ECO:0000313" key="3">
    <source>
        <dbReference type="Proteomes" id="UP000183287"/>
    </source>
</evidence>
<sequence>MSEKNAYKQKLEAEIEQAEAKLKDLKAEAKSSAADAQIRMQYERRTEELEQYIDDAKAKLKELGGASEDTWEDIKDGVENAWNSLRNAVREGAAKVKEKFKD</sequence>
<evidence type="ECO:0000256" key="1">
    <source>
        <dbReference type="SAM" id="Coils"/>
    </source>
</evidence>
<protein>
    <recommendedName>
        <fullName evidence="4">Coiled coil domain-containing protein</fullName>
    </recommendedName>
</protein>
<keyword evidence="3" id="KW-1185">Reference proteome</keyword>
<dbReference type="Proteomes" id="UP000183287">
    <property type="component" value="Unassembled WGS sequence"/>
</dbReference>
<dbReference type="RefSeq" id="WP_074903924.1">
    <property type="nucleotide sequence ID" value="NZ_FOUB01000006.1"/>
</dbReference>
<proteinExistence type="predicted"/>
<organism evidence="2 3">
    <name type="scientific">Nitrosomonas communis</name>
    <dbReference type="NCBI Taxonomy" id="44574"/>
    <lineage>
        <taxon>Bacteria</taxon>
        <taxon>Pseudomonadati</taxon>
        <taxon>Pseudomonadota</taxon>
        <taxon>Betaproteobacteria</taxon>
        <taxon>Nitrosomonadales</taxon>
        <taxon>Nitrosomonadaceae</taxon>
        <taxon>Nitrosomonas</taxon>
    </lineage>
</organism>
<reference evidence="3" key="1">
    <citation type="submission" date="2016-10" db="EMBL/GenBank/DDBJ databases">
        <authorList>
            <person name="Varghese N."/>
            <person name="Submissions S."/>
        </authorList>
    </citation>
    <scope>NUCLEOTIDE SEQUENCE [LARGE SCALE GENOMIC DNA]</scope>
    <source>
        <strain evidence="3">Nm44</strain>
    </source>
</reference>
<dbReference type="Gene3D" id="1.20.120.20">
    <property type="entry name" value="Apolipoprotein"/>
    <property type="match status" value="1"/>
</dbReference>
<feature type="coiled-coil region" evidence="1">
    <location>
        <begin position="1"/>
        <end position="66"/>
    </location>
</feature>
<accession>A0A1I4LC64</accession>